<dbReference type="EMBL" id="AQFL01000006">
    <property type="protein sequence ID" value="EOR09501.1"/>
    <property type="molecule type" value="Genomic_DNA"/>
</dbReference>
<reference evidence="1 2" key="1">
    <citation type="submission" date="2013-03" db="EMBL/GenBank/DDBJ databases">
        <title>The Genome Sequence of Acinetobacter sp. CIP 110321.</title>
        <authorList>
            <consortium name="The Broad Institute Genome Sequencing Platform"/>
            <consortium name="The Broad Institute Genome Sequencing Center for Infectious Disease"/>
            <person name="Cerqueira G."/>
            <person name="Feldgarden M."/>
            <person name="Courvalin P."/>
            <person name="Perichon B."/>
            <person name="Grillot-Courvalin C."/>
            <person name="Clermont D."/>
            <person name="Rocha E."/>
            <person name="Yoon E.-J."/>
            <person name="Nemec A."/>
            <person name="Walker B."/>
            <person name="Young S.K."/>
            <person name="Zeng Q."/>
            <person name="Gargeya S."/>
            <person name="Fitzgerald M."/>
            <person name="Haas B."/>
            <person name="Abouelleil A."/>
            <person name="Alvarado L."/>
            <person name="Arachchi H.M."/>
            <person name="Berlin A.M."/>
            <person name="Chapman S.B."/>
            <person name="Dewar J."/>
            <person name="Goldberg J."/>
            <person name="Griggs A."/>
            <person name="Gujja S."/>
            <person name="Hansen M."/>
            <person name="Howarth C."/>
            <person name="Imamovic A."/>
            <person name="Larimer J."/>
            <person name="McCowan C."/>
            <person name="Murphy C."/>
            <person name="Neiman D."/>
            <person name="Pearson M."/>
            <person name="Priest M."/>
            <person name="Roberts A."/>
            <person name="Saif S."/>
            <person name="Shea T."/>
            <person name="Sisk P."/>
            <person name="Sykes S."/>
            <person name="Wortman J."/>
            <person name="Nusbaum C."/>
            <person name="Birren B."/>
        </authorList>
    </citation>
    <scope>NUCLEOTIDE SEQUENCE [LARGE SCALE GENOMIC DNA]</scope>
    <source>
        <strain evidence="1 2">CIP 110321</strain>
    </source>
</reference>
<dbReference type="AlphaFoldDB" id="R9BAU5"/>
<dbReference type="Proteomes" id="UP000016203">
    <property type="component" value="Unassembled WGS sequence"/>
</dbReference>
<protein>
    <recommendedName>
        <fullName evidence="3">Phage/plasmid-like protein</fullName>
    </recommendedName>
</protein>
<dbReference type="Pfam" id="PF06067">
    <property type="entry name" value="DUF932"/>
    <property type="match status" value="1"/>
</dbReference>
<sequence>MAHLIEQMAYVGTTPWHGLGNKLSQNQPIEVWAQQAGMDWRIESSDVSYMAQNQRGQSIIMPYEEQRVLYRSDTHAPLSVVSQRYQEVQPKEILHFYKDLTEQSGFELETAGVLKGGKKFWALARTGQTTALKGKDVSNGYILLATACDGTLATTAQFTSIRVVCNNTLAIALKGQDASRGVVKVPHSTKFDADKIKQQLGISVRAWDEHMYEMKQLSQRKVTQQEAAAYFDAVFNNTTLSQTEQDEGIIQFYRNVANNQVESIKTSVTKTKAEPNGRAMSKVMTMFNGHGRGAELSSAKETAYGLLCSITEFSDHERRSMSQDHRLDSAWFGAGAGLKQRGLEQALRMIT</sequence>
<evidence type="ECO:0008006" key="3">
    <source>
        <dbReference type="Google" id="ProtNLM"/>
    </source>
</evidence>
<proteinExistence type="predicted"/>
<dbReference type="InterPro" id="IPR026325">
    <property type="entry name" value="DUF932"/>
</dbReference>
<comment type="caution">
    <text evidence="1">The sequence shown here is derived from an EMBL/GenBank/DDBJ whole genome shotgun (WGS) entry which is preliminary data.</text>
</comment>
<gene>
    <name evidence="1" type="ORF">F896_00993</name>
</gene>
<name>R9BAU5_9GAMM</name>
<organism evidence="1 2">
    <name type="scientific">Acinetobacter genomosp. 15BJ</name>
    <dbReference type="NCBI Taxonomy" id="106651"/>
    <lineage>
        <taxon>Bacteria</taxon>
        <taxon>Pseudomonadati</taxon>
        <taxon>Pseudomonadota</taxon>
        <taxon>Gammaproteobacteria</taxon>
        <taxon>Moraxellales</taxon>
        <taxon>Moraxellaceae</taxon>
        <taxon>Acinetobacter</taxon>
    </lineage>
</organism>
<dbReference type="RefSeq" id="WP_016162851.1">
    <property type="nucleotide sequence ID" value="NZ_KE007346.1"/>
</dbReference>
<dbReference type="InterPro" id="IPR017686">
    <property type="entry name" value="Phg/plasmid-like_prot"/>
</dbReference>
<dbReference type="NCBIfam" id="TIGR03299">
    <property type="entry name" value="LGT_TIGR03299"/>
    <property type="match status" value="1"/>
</dbReference>
<accession>R9BAU5</accession>
<dbReference type="PATRIC" id="fig|1217699.3.peg.963"/>
<dbReference type="HOGENOM" id="CLU_058825_2_0_6"/>
<dbReference type="OrthoDB" id="576140at2"/>
<evidence type="ECO:0000313" key="2">
    <source>
        <dbReference type="Proteomes" id="UP000016203"/>
    </source>
</evidence>
<evidence type="ECO:0000313" key="1">
    <source>
        <dbReference type="EMBL" id="EOR09501.1"/>
    </source>
</evidence>